<name>A0A9P8IDH0_9PEZI</name>
<evidence type="ECO:0000313" key="3">
    <source>
        <dbReference type="Proteomes" id="UP000750711"/>
    </source>
</evidence>
<feature type="compositionally biased region" description="Low complexity" evidence="1">
    <location>
        <begin position="29"/>
        <end position="44"/>
    </location>
</feature>
<dbReference type="Gene3D" id="3.30.420.40">
    <property type="match status" value="2"/>
</dbReference>
<dbReference type="Proteomes" id="UP000750711">
    <property type="component" value="Unassembled WGS sequence"/>
</dbReference>
<dbReference type="PANTHER" id="PTHR14187:SF5">
    <property type="entry name" value="HEAT SHOCK 70 KDA PROTEIN 12A"/>
    <property type="match status" value="1"/>
</dbReference>
<reference evidence="2" key="1">
    <citation type="submission" date="2021-03" db="EMBL/GenBank/DDBJ databases">
        <title>Comparative genomics and phylogenomic investigation of the class Geoglossomycetes provide insights into ecological specialization and systematics.</title>
        <authorList>
            <person name="Melie T."/>
            <person name="Pirro S."/>
            <person name="Miller A.N."/>
            <person name="Quandt A."/>
        </authorList>
    </citation>
    <scope>NUCLEOTIDE SEQUENCE</scope>
    <source>
        <strain evidence="2">CAQ_001_2017</strain>
    </source>
</reference>
<evidence type="ECO:0000256" key="1">
    <source>
        <dbReference type="SAM" id="MobiDB-lite"/>
    </source>
</evidence>
<evidence type="ECO:0000313" key="2">
    <source>
        <dbReference type="EMBL" id="KAH0553368.1"/>
    </source>
</evidence>
<organism evidence="2 3">
    <name type="scientific">Trichoglossum hirsutum</name>
    <dbReference type="NCBI Taxonomy" id="265104"/>
    <lineage>
        <taxon>Eukaryota</taxon>
        <taxon>Fungi</taxon>
        <taxon>Dikarya</taxon>
        <taxon>Ascomycota</taxon>
        <taxon>Pezizomycotina</taxon>
        <taxon>Geoglossomycetes</taxon>
        <taxon>Geoglossales</taxon>
        <taxon>Geoglossaceae</taxon>
        <taxon>Trichoglossum</taxon>
    </lineage>
</organism>
<dbReference type="EMBL" id="JAGHQM010001509">
    <property type="protein sequence ID" value="KAH0553368.1"/>
    <property type="molecule type" value="Genomic_DNA"/>
</dbReference>
<dbReference type="Gene3D" id="3.90.640.10">
    <property type="entry name" value="Actin, Chain A, domain 4"/>
    <property type="match status" value="1"/>
</dbReference>
<accession>A0A9P8IDH0</accession>
<dbReference type="InterPro" id="IPR043129">
    <property type="entry name" value="ATPase_NBD"/>
</dbReference>
<dbReference type="SUPFAM" id="SSF53067">
    <property type="entry name" value="Actin-like ATPase domain"/>
    <property type="match status" value="2"/>
</dbReference>
<protein>
    <recommendedName>
        <fullName evidence="4">Actin-like ATPase domain-containing protein</fullName>
    </recommendedName>
</protein>
<comment type="caution">
    <text evidence="2">The sequence shown here is derived from an EMBL/GenBank/DDBJ whole genome shotgun (WGS) entry which is preliminary data.</text>
</comment>
<dbReference type="CDD" id="cd10170">
    <property type="entry name" value="ASKHA_NBD_HSP70"/>
    <property type="match status" value="1"/>
</dbReference>
<keyword evidence="3" id="KW-1185">Reference proteome</keyword>
<proteinExistence type="predicted"/>
<sequence length="627" mass="70092">MPVGDWARLFVPSRGTETAQDDSRSSSDVQLVSQGGSASSSRGGRSRLVVAIDYGTTHNDGPDKGVPLPKAVRDWPQDLDLYKIPSDIAYSPGDGSQTRWGASIPRPDSVSLPTSIESNRNWTILRWTKLTLEHDRGASEEGRPSREARQMMMSNSNCPSDPIDVVRDYLRGLWGHVRVQIERDLESITSHPNLEKILVLTVPANWSIRATRRTYEAAKRAGLGEEFRLHILKEPEAAAIHILLGMEQHSRLNEGDCFIVCDAGGGTVDLVSYLVESSDPLRLKECTEATGSFCGSVNLDTMFEVYLRGHLGEERFDRISERNRFKIMRAWQKVKHEFNGEGPKYVEVEPEFSSEESYPALGVQSGLLKLDEATMKQLFDPICNEIKALIHGQNETLKREGLLAKAIIMVGGLSNNEHLFRTLEGRYAGGPGDDEGRCMKVFKPGRDDRSMSVSYGAVQIALNDLESTHMSPFNFGLVLEGGGIFWFIRRVGHENRQAKLRYSADSFQGDPMNPGKGKPVKPSFDIESANFNRDVKLKCEIVTSPVYNPSNRDVDPATVKPLVSFMVLLEAAKHRILKEKVIDGRRVKKENLDMEIHLGLRCITVKYGLEGEMSEIPQEIDYPPDYQ</sequence>
<gene>
    <name evidence="2" type="ORF">GP486_006563</name>
</gene>
<dbReference type="AlphaFoldDB" id="A0A9P8IDH0"/>
<evidence type="ECO:0008006" key="4">
    <source>
        <dbReference type="Google" id="ProtNLM"/>
    </source>
</evidence>
<feature type="region of interest" description="Disordered" evidence="1">
    <location>
        <begin position="1"/>
        <end position="44"/>
    </location>
</feature>
<dbReference type="PANTHER" id="PTHR14187">
    <property type="entry name" value="ALPHA KINASE/ELONGATION FACTOR 2 KINASE"/>
    <property type="match status" value="1"/>
</dbReference>